<evidence type="ECO:0000313" key="2">
    <source>
        <dbReference type="EMBL" id="KAL0164295.1"/>
    </source>
</evidence>
<feature type="non-terminal residue" evidence="2">
    <location>
        <position position="1"/>
    </location>
</feature>
<accession>A0ABD0NS33</accession>
<feature type="non-terminal residue" evidence="2">
    <location>
        <position position="53"/>
    </location>
</feature>
<evidence type="ECO:0000256" key="1">
    <source>
        <dbReference type="SAM" id="MobiDB-lite"/>
    </source>
</evidence>
<dbReference type="Proteomes" id="UP001529510">
    <property type="component" value="Unassembled WGS sequence"/>
</dbReference>
<evidence type="ECO:0000313" key="3">
    <source>
        <dbReference type="Proteomes" id="UP001529510"/>
    </source>
</evidence>
<dbReference type="AlphaFoldDB" id="A0ABD0NS33"/>
<sequence>VVRAGLHGGRLGRRGGHQPRGVRQGQMLSRISVDLADAHTHPSDGTSVEVSVP</sequence>
<dbReference type="EMBL" id="JAMKFB020000020">
    <property type="protein sequence ID" value="KAL0164295.1"/>
    <property type="molecule type" value="Genomic_DNA"/>
</dbReference>
<protein>
    <submittedName>
        <fullName evidence="2">Uncharacterized protein</fullName>
    </submittedName>
</protein>
<reference evidence="2 3" key="1">
    <citation type="submission" date="2024-05" db="EMBL/GenBank/DDBJ databases">
        <title>Genome sequencing and assembly of Indian major carp, Cirrhinus mrigala (Hamilton, 1822).</title>
        <authorList>
            <person name="Mohindra V."/>
            <person name="Chowdhury L.M."/>
            <person name="Lal K."/>
            <person name="Jena J.K."/>
        </authorList>
    </citation>
    <scope>NUCLEOTIDE SEQUENCE [LARGE SCALE GENOMIC DNA]</scope>
    <source>
        <strain evidence="2">CM1030</strain>
        <tissue evidence="2">Blood</tissue>
    </source>
</reference>
<keyword evidence="3" id="KW-1185">Reference proteome</keyword>
<gene>
    <name evidence="2" type="ORF">M9458_040048</name>
</gene>
<name>A0ABD0NS33_CIRMR</name>
<proteinExistence type="predicted"/>
<organism evidence="2 3">
    <name type="scientific">Cirrhinus mrigala</name>
    <name type="common">Mrigala</name>
    <dbReference type="NCBI Taxonomy" id="683832"/>
    <lineage>
        <taxon>Eukaryota</taxon>
        <taxon>Metazoa</taxon>
        <taxon>Chordata</taxon>
        <taxon>Craniata</taxon>
        <taxon>Vertebrata</taxon>
        <taxon>Euteleostomi</taxon>
        <taxon>Actinopterygii</taxon>
        <taxon>Neopterygii</taxon>
        <taxon>Teleostei</taxon>
        <taxon>Ostariophysi</taxon>
        <taxon>Cypriniformes</taxon>
        <taxon>Cyprinidae</taxon>
        <taxon>Labeoninae</taxon>
        <taxon>Labeonini</taxon>
        <taxon>Cirrhinus</taxon>
    </lineage>
</organism>
<comment type="caution">
    <text evidence="2">The sequence shown here is derived from an EMBL/GenBank/DDBJ whole genome shotgun (WGS) entry which is preliminary data.</text>
</comment>
<feature type="region of interest" description="Disordered" evidence="1">
    <location>
        <begin position="1"/>
        <end position="24"/>
    </location>
</feature>